<dbReference type="Proteomes" id="UP000499080">
    <property type="component" value="Unassembled WGS sequence"/>
</dbReference>
<evidence type="ECO:0000313" key="2">
    <source>
        <dbReference type="Proteomes" id="UP000499080"/>
    </source>
</evidence>
<gene>
    <name evidence="1" type="ORF">AVEN_219814_1</name>
</gene>
<keyword evidence="2" id="KW-1185">Reference proteome</keyword>
<accession>A0A4Y2UT58</accession>
<name>A0A4Y2UT58_ARAVE</name>
<sequence length="114" mass="12348">MVASGVMPVRVVVIFLKVADSHVHPLFPANVLVHDDGGGCSVSNVTTASGVAKDSMTYENAPKVIKIEKWHEMNQTKRDAGLSCKIICPPRNPFTEQKSVEKATLSSLSRRVMG</sequence>
<dbReference type="AlphaFoldDB" id="A0A4Y2UT58"/>
<comment type="caution">
    <text evidence="1">The sequence shown here is derived from an EMBL/GenBank/DDBJ whole genome shotgun (WGS) entry which is preliminary data.</text>
</comment>
<proteinExistence type="predicted"/>
<evidence type="ECO:0000313" key="1">
    <source>
        <dbReference type="EMBL" id="GBO15294.1"/>
    </source>
</evidence>
<protein>
    <submittedName>
        <fullName evidence="1">Uncharacterized protein</fullName>
    </submittedName>
</protein>
<organism evidence="1 2">
    <name type="scientific">Araneus ventricosus</name>
    <name type="common">Orbweaver spider</name>
    <name type="synonym">Epeira ventricosa</name>
    <dbReference type="NCBI Taxonomy" id="182803"/>
    <lineage>
        <taxon>Eukaryota</taxon>
        <taxon>Metazoa</taxon>
        <taxon>Ecdysozoa</taxon>
        <taxon>Arthropoda</taxon>
        <taxon>Chelicerata</taxon>
        <taxon>Arachnida</taxon>
        <taxon>Araneae</taxon>
        <taxon>Araneomorphae</taxon>
        <taxon>Entelegynae</taxon>
        <taxon>Araneoidea</taxon>
        <taxon>Araneidae</taxon>
        <taxon>Araneus</taxon>
    </lineage>
</organism>
<dbReference type="EMBL" id="BGPR01039356">
    <property type="protein sequence ID" value="GBO15294.1"/>
    <property type="molecule type" value="Genomic_DNA"/>
</dbReference>
<reference evidence="1 2" key="1">
    <citation type="journal article" date="2019" name="Sci. Rep.">
        <title>Orb-weaving spider Araneus ventricosus genome elucidates the spidroin gene catalogue.</title>
        <authorList>
            <person name="Kono N."/>
            <person name="Nakamura H."/>
            <person name="Ohtoshi R."/>
            <person name="Moran D.A.P."/>
            <person name="Shinohara A."/>
            <person name="Yoshida Y."/>
            <person name="Fujiwara M."/>
            <person name="Mori M."/>
            <person name="Tomita M."/>
            <person name="Arakawa K."/>
        </authorList>
    </citation>
    <scope>NUCLEOTIDE SEQUENCE [LARGE SCALE GENOMIC DNA]</scope>
</reference>